<dbReference type="AlphaFoldDB" id="A0A7Y0LVV6"/>
<gene>
    <name evidence="4" type="ORF">HIR71_01960</name>
</gene>
<feature type="domain" description="CBS" evidence="3">
    <location>
        <begin position="286"/>
        <end position="354"/>
    </location>
</feature>
<dbReference type="Pfam" id="PF00571">
    <property type="entry name" value="CBS"/>
    <property type="match status" value="2"/>
</dbReference>
<sequence length="452" mass="48558">MSSAGTRVFVARLAGTTVFDPLGDQVGRVRDVVVLFRPKQPPRAVGLVVEVPGRRRVFLPLTRVTSVDAGQVISTGLLNMRRFEQRATETLAVSELLDRTVEFVDGSGSASIEDLAMEKQRSGDWLVTQLFVRRHVTGKGGLLRRRGETLVVDVGAVTGLERGAATQSAALLLATYDDLKPADLADMLHDLGSTRRLEVASALDDERLADVLEELPEDDQVAILSGLERGRAADVLEAMQPDDAADLLGELPQAEQTELLELMQPEEARDVRRLLAYEENTAGGLMTTEPVVLPPETSIAAALAHVRRKDLTPALASMVFVTRPPAETPTGRFLGVVHLQHMLREPPHESIGSLVDSDIDAVTADAPLLQVTRLLATYNLLALPVVDAEKRLLGAVSVDDVLDHLLPQDWRETDDEVDAGVVQAAVTGTSAVTRPSTVTGTSTVTKPGGRGG</sequence>
<dbReference type="InterPro" id="IPR000644">
    <property type="entry name" value="CBS_dom"/>
</dbReference>
<dbReference type="InterPro" id="IPR058838">
    <property type="entry name" value="SH3_actinomycetes"/>
</dbReference>
<dbReference type="SUPFAM" id="SSF50346">
    <property type="entry name" value="PRC-barrel domain"/>
    <property type="match status" value="1"/>
</dbReference>
<name>A0A7Y0LVV6_CELFI</name>
<evidence type="ECO:0000259" key="3">
    <source>
        <dbReference type="PROSITE" id="PS51371"/>
    </source>
</evidence>
<dbReference type="InterPro" id="IPR046342">
    <property type="entry name" value="CBS_dom_sf"/>
</dbReference>
<keyword evidence="1" id="KW-0129">CBS domain</keyword>
<dbReference type="Pfam" id="PF03448">
    <property type="entry name" value="MgtE_N"/>
    <property type="match status" value="1"/>
</dbReference>
<dbReference type="SUPFAM" id="SSF54631">
    <property type="entry name" value="CBS-domain pair"/>
    <property type="match status" value="1"/>
</dbReference>
<dbReference type="Gene3D" id="3.10.580.10">
    <property type="entry name" value="CBS-domain"/>
    <property type="match status" value="1"/>
</dbReference>
<reference evidence="4 5" key="1">
    <citation type="submission" date="2020-04" db="EMBL/GenBank/DDBJ databases">
        <title>Sequencing and Assembly of C. fimi.</title>
        <authorList>
            <person name="Ramsey A.R."/>
        </authorList>
    </citation>
    <scope>NUCLEOTIDE SEQUENCE [LARGE SCALE GENOMIC DNA]</scope>
    <source>
        <strain evidence="4 5">SB</strain>
    </source>
</reference>
<evidence type="ECO:0000313" key="4">
    <source>
        <dbReference type="EMBL" id="NMR19000.1"/>
    </source>
</evidence>
<dbReference type="GO" id="GO:0016020">
    <property type="term" value="C:membrane"/>
    <property type="evidence" value="ECO:0007669"/>
    <property type="project" value="InterPro"/>
</dbReference>
<dbReference type="Gene3D" id="1.25.60.10">
    <property type="entry name" value="MgtE N-terminal domain-like"/>
    <property type="match status" value="1"/>
</dbReference>
<evidence type="ECO:0000256" key="1">
    <source>
        <dbReference type="PROSITE-ProRule" id="PRU00703"/>
    </source>
</evidence>
<dbReference type="GO" id="GO:0015095">
    <property type="term" value="F:magnesium ion transmembrane transporter activity"/>
    <property type="evidence" value="ECO:0007669"/>
    <property type="project" value="InterPro"/>
</dbReference>
<dbReference type="CDD" id="cd04606">
    <property type="entry name" value="CBS_pair_Mg_transporter"/>
    <property type="match status" value="1"/>
</dbReference>
<dbReference type="PANTHER" id="PTHR43773">
    <property type="entry name" value="MAGNESIUM TRANSPORTER MGTE"/>
    <property type="match status" value="1"/>
</dbReference>
<dbReference type="Proteomes" id="UP000562124">
    <property type="component" value="Unassembled WGS sequence"/>
</dbReference>
<comment type="caution">
    <text evidence="4">The sequence shown here is derived from an EMBL/GenBank/DDBJ whole genome shotgun (WGS) entry which is preliminary data.</text>
</comment>
<proteinExistence type="predicted"/>
<dbReference type="InterPro" id="IPR038076">
    <property type="entry name" value="MgtE_N_sf"/>
</dbReference>
<dbReference type="InterPro" id="IPR011033">
    <property type="entry name" value="PRC_barrel-like_sf"/>
</dbReference>
<dbReference type="SUPFAM" id="SSF158791">
    <property type="entry name" value="MgtE N-terminal domain-like"/>
    <property type="match status" value="1"/>
</dbReference>
<protein>
    <submittedName>
        <fullName evidence="4">Magnesium transporter</fullName>
    </submittedName>
</protein>
<organism evidence="4 5">
    <name type="scientific">Cellulomonas fimi</name>
    <dbReference type="NCBI Taxonomy" id="1708"/>
    <lineage>
        <taxon>Bacteria</taxon>
        <taxon>Bacillati</taxon>
        <taxon>Actinomycetota</taxon>
        <taxon>Actinomycetes</taxon>
        <taxon>Micrococcales</taxon>
        <taxon>Cellulomonadaceae</taxon>
        <taxon>Cellulomonas</taxon>
    </lineage>
</organism>
<feature type="region of interest" description="Disordered" evidence="2">
    <location>
        <begin position="433"/>
        <end position="452"/>
    </location>
</feature>
<dbReference type="InterPro" id="IPR006668">
    <property type="entry name" value="Mg_transptr_MgtE_intracell_dom"/>
</dbReference>
<dbReference type="EMBL" id="JABCJJ010000002">
    <property type="protein sequence ID" value="NMR19000.1"/>
    <property type="molecule type" value="Genomic_DNA"/>
</dbReference>
<feature type="domain" description="CBS" evidence="3">
    <location>
        <begin position="355"/>
        <end position="413"/>
    </location>
</feature>
<dbReference type="SMART" id="SM00116">
    <property type="entry name" value="CBS"/>
    <property type="match status" value="1"/>
</dbReference>
<dbReference type="InterPro" id="IPR006669">
    <property type="entry name" value="MgtE_transporter"/>
</dbReference>
<keyword evidence="5" id="KW-1185">Reference proteome</keyword>
<evidence type="ECO:0000256" key="2">
    <source>
        <dbReference type="SAM" id="MobiDB-lite"/>
    </source>
</evidence>
<feature type="compositionally biased region" description="Polar residues" evidence="2">
    <location>
        <begin position="433"/>
        <end position="445"/>
    </location>
</feature>
<accession>A0A7Y0LVV6</accession>
<dbReference type="RefSeq" id="WP_169322934.1">
    <property type="nucleotide sequence ID" value="NZ_JABCJJ010000002.1"/>
</dbReference>
<dbReference type="SMART" id="SM00924">
    <property type="entry name" value="MgtE_N"/>
    <property type="match status" value="1"/>
</dbReference>
<evidence type="ECO:0000313" key="5">
    <source>
        <dbReference type="Proteomes" id="UP000562124"/>
    </source>
</evidence>
<dbReference type="PROSITE" id="PS51371">
    <property type="entry name" value="CBS"/>
    <property type="match status" value="2"/>
</dbReference>
<dbReference type="PANTHER" id="PTHR43773:SF1">
    <property type="entry name" value="MAGNESIUM TRANSPORTER MGTE"/>
    <property type="match status" value="1"/>
</dbReference>
<dbReference type="Pfam" id="PF26205">
    <property type="entry name" value="SH3_actinomycetes"/>
    <property type="match status" value="1"/>
</dbReference>